<dbReference type="Gene3D" id="3.90.1200.10">
    <property type="match status" value="1"/>
</dbReference>
<dbReference type="AlphaFoldDB" id="A0AA96WNJ6"/>
<dbReference type="EMBL" id="CP053586">
    <property type="protein sequence ID" value="WNZ25851.1"/>
    <property type="molecule type" value="Genomic_DNA"/>
</dbReference>
<dbReference type="InterPro" id="IPR011009">
    <property type="entry name" value="Kinase-like_dom_sf"/>
</dbReference>
<gene>
    <name evidence="2" type="ORF">HJG54_25465</name>
</gene>
<dbReference type="InterPro" id="IPR002575">
    <property type="entry name" value="Aminoglycoside_PTrfase"/>
</dbReference>
<evidence type="ECO:0000259" key="1">
    <source>
        <dbReference type="Pfam" id="PF01636"/>
    </source>
</evidence>
<feature type="domain" description="Aminoglycoside phosphotransferase" evidence="1">
    <location>
        <begin position="15"/>
        <end position="128"/>
    </location>
</feature>
<dbReference type="SUPFAM" id="SSF56112">
    <property type="entry name" value="Protein kinase-like (PK-like)"/>
    <property type="match status" value="1"/>
</dbReference>
<reference evidence="2" key="1">
    <citation type="submission" date="2020-05" db="EMBL/GenBank/DDBJ databases">
        <authorList>
            <person name="Zhu T."/>
            <person name="Keshari N."/>
            <person name="Lu X."/>
        </authorList>
    </citation>
    <scope>NUCLEOTIDE SEQUENCE</scope>
    <source>
        <strain evidence="2">NK1-12</strain>
    </source>
</reference>
<dbReference type="RefSeq" id="WP_316432027.1">
    <property type="nucleotide sequence ID" value="NZ_CP053586.1"/>
</dbReference>
<organism evidence="2">
    <name type="scientific">Leptolyngbya sp. NK1-12</name>
    <dbReference type="NCBI Taxonomy" id="2547451"/>
    <lineage>
        <taxon>Bacteria</taxon>
        <taxon>Bacillati</taxon>
        <taxon>Cyanobacteriota</taxon>
        <taxon>Cyanophyceae</taxon>
        <taxon>Leptolyngbyales</taxon>
        <taxon>Leptolyngbyaceae</taxon>
        <taxon>Leptolyngbya group</taxon>
        <taxon>Leptolyngbya</taxon>
    </lineage>
</organism>
<name>A0AA96WNJ6_9CYAN</name>
<sequence>MAEQIILPNLTWEMTQTGSALAQLHQQDPKHLRTLTRSDEATTLLTLAADLTWLCPQQKHRIQTIAVRLATVLLNAPPLRLPIHGDFNAEQVLLSSEGISVIDFDRAGRGDPATDLGSFIAKLEQAELCGRLSTYQCEQLAATLIAGYRTVAGDSISNDWIQLYVAVGLFRLASEPFRYCEPDWLAKISAILDRIEQRLAQVPSDRLCSSYPA</sequence>
<proteinExistence type="predicted"/>
<accession>A0AA96WNJ6</accession>
<protein>
    <submittedName>
        <fullName evidence="2">Aminoglycoside phosphotransferase family protein</fullName>
    </submittedName>
</protein>
<dbReference type="Pfam" id="PF01636">
    <property type="entry name" value="APH"/>
    <property type="match status" value="1"/>
</dbReference>
<evidence type="ECO:0000313" key="2">
    <source>
        <dbReference type="EMBL" id="WNZ25851.1"/>
    </source>
</evidence>